<dbReference type="eggNOG" id="KOG0266">
    <property type="taxonomic scope" value="Eukaryota"/>
</dbReference>
<dbReference type="PANTHER" id="PTHR45093">
    <property type="entry name" value="TRANSCRIPTION ACTIVATOR MSS11"/>
    <property type="match status" value="1"/>
</dbReference>
<feature type="compositionally biased region" description="Low complexity" evidence="5">
    <location>
        <begin position="80"/>
        <end position="92"/>
    </location>
</feature>
<dbReference type="STRING" id="4537.A0A0E0JL01"/>
<protein>
    <submittedName>
        <fullName evidence="6">Uncharacterized protein</fullName>
    </submittedName>
</protein>
<dbReference type="PANTHER" id="PTHR45093:SF2">
    <property type="entry name" value="LISH DOMAIN-CONTAINING PROTEIN"/>
    <property type="match status" value="1"/>
</dbReference>
<feature type="compositionally biased region" description="Polar residues" evidence="5">
    <location>
        <begin position="343"/>
        <end position="359"/>
    </location>
</feature>
<evidence type="ECO:0000313" key="7">
    <source>
        <dbReference type="Proteomes" id="UP000026962"/>
    </source>
</evidence>
<evidence type="ECO:0000256" key="4">
    <source>
        <dbReference type="ARBA" id="ARBA00023242"/>
    </source>
</evidence>
<keyword evidence="2" id="KW-0805">Transcription regulation</keyword>
<accession>A0A0E0JL01</accession>
<dbReference type="AlphaFoldDB" id="A0A0E0JL01"/>
<reference evidence="6" key="2">
    <citation type="submission" date="2018-05" db="EMBL/GenBank/DDBJ databases">
        <title>OpunRS2 (Oryza punctata Reference Sequence Version 2).</title>
        <authorList>
            <person name="Zhang J."/>
            <person name="Kudrna D."/>
            <person name="Lee S."/>
            <person name="Talag J."/>
            <person name="Welchert J."/>
            <person name="Wing R.A."/>
        </authorList>
    </citation>
    <scope>NUCLEOTIDE SEQUENCE [LARGE SCALE GENOMIC DNA]</scope>
</reference>
<dbReference type="HOGENOM" id="CLU_724402_0_0_1"/>
<dbReference type="InterPro" id="IPR006594">
    <property type="entry name" value="LisH"/>
</dbReference>
<reference evidence="6" key="1">
    <citation type="submission" date="2015-04" db="UniProtKB">
        <authorList>
            <consortium name="EnsemblPlants"/>
        </authorList>
    </citation>
    <scope>IDENTIFICATION</scope>
</reference>
<feature type="region of interest" description="Disordered" evidence="5">
    <location>
        <begin position="311"/>
        <end position="382"/>
    </location>
</feature>
<dbReference type="Gramene" id="OPUNC01G22410.1">
    <property type="protein sequence ID" value="OPUNC01G22410.1"/>
    <property type="gene ID" value="OPUNC01G22410"/>
</dbReference>
<keyword evidence="3" id="KW-0804">Transcription</keyword>
<evidence type="ECO:0000256" key="2">
    <source>
        <dbReference type="ARBA" id="ARBA00023015"/>
    </source>
</evidence>
<dbReference type="Proteomes" id="UP000026962">
    <property type="component" value="Chromosome 1"/>
</dbReference>
<organism evidence="6">
    <name type="scientific">Oryza punctata</name>
    <name type="common">Red rice</name>
    <dbReference type="NCBI Taxonomy" id="4537"/>
    <lineage>
        <taxon>Eukaryota</taxon>
        <taxon>Viridiplantae</taxon>
        <taxon>Streptophyta</taxon>
        <taxon>Embryophyta</taxon>
        <taxon>Tracheophyta</taxon>
        <taxon>Spermatophyta</taxon>
        <taxon>Magnoliopsida</taxon>
        <taxon>Liliopsida</taxon>
        <taxon>Poales</taxon>
        <taxon>Poaceae</taxon>
        <taxon>BOP clade</taxon>
        <taxon>Oryzoideae</taxon>
        <taxon>Oryzeae</taxon>
        <taxon>Oryzinae</taxon>
        <taxon>Oryza</taxon>
    </lineage>
</organism>
<dbReference type="GO" id="GO:0005634">
    <property type="term" value="C:nucleus"/>
    <property type="evidence" value="ECO:0007669"/>
    <property type="project" value="UniProtKB-SubCell"/>
</dbReference>
<dbReference type="Pfam" id="PF08513">
    <property type="entry name" value="LisH"/>
    <property type="match status" value="1"/>
</dbReference>
<evidence type="ECO:0000313" key="6">
    <source>
        <dbReference type="EnsemblPlants" id="OPUNC01G22410.1"/>
    </source>
</evidence>
<feature type="compositionally biased region" description="Low complexity" evidence="5">
    <location>
        <begin position="360"/>
        <end position="373"/>
    </location>
</feature>
<dbReference type="SMART" id="SM00667">
    <property type="entry name" value="LisH"/>
    <property type="match status" value="1"/>
</dbReference>
<dbReference type="OMA" id="GPVNDAY"/>
<proteinExistence type="predicted"/>
<dbReference type="PROSITE" id="PS50896">
    <property type="entry name" value="LISH"/>
    <property type="match status" value="1"/>
</dbReference>
<name>A0A0E0JL01_ORYPU</name>
<evidence type="ECO:0000256" key="3">
    <source>
        <dbReference type="ARBA" id="ARBA00023163"/>
    </source>
</evidence>
<keyword evidence="4" id="KW-0539">Nucleus</keyword>
<dbReference type="EnsemblPlants" id="OPUNC01G22410.1">
    <property type="protein sequence ID" value="OPUNC01G22410.1"/>
    <property type="gene ID" value="OPUNC01G22410"/>
</dbReference>
<evidence type="ECO:0000256" key="5">
    <source>
        <dbReference type="SAM" id="MobiDB-lite"/>
    </source>
</evidence>
<evidence type="ECO:0000256" key="1">
    <source>
        <dbReference type="ARBA" id="ARBA00004123"/>
    </source>
</evidence>
<feature type="region of interest" description="Disordered" evidence="5">
    <location>
        <begin position="273"/>
        <end position="296"/>
    </location>
</feature>
<feature type="region of interest" description="Disordered" evidence="5">
    <location>
        <begin position="67"/>
        <end position="92"/>
    </location>
</feature>
<feature type="compositionally biased region" description="Low complexity" evidence="5">
    <location>
        <begin position="311"/>
        <end position="332"/>
    </location>
</feature>
<comment type="subcellular location">
    <subcellularLocation>
        <location evidence="1">Nucleus</location>
    </subcellularLocation>
</comment>
<keyword evidence="7" id="KW-1185">Reference proteome</keyword>
<sequence length="382" mass="43126">MQNNWEVDRMLDIYIYDYFVKRNLQAAAKAFQSEGNVSTDPVVFWDIFIAQTDEEHSDVATSYIETQKAKAEHQKHHQQQPKQEQQQQQQIQMQRMLLQRAAQQQQQQLRRDGSHLLNGITSGLSGKDLLMRHNPATANAMAVKMYEERLKLPFQRYSLDEASMKNLQLQQRYGENYGQVLDPNQASLLKAATCGQSSGPILHGGIGGLSNTLRKVQARSLQLSIPEQFLTPQHQQQLLLQTQQNMASPTANDVETRRLRILHNNKIMAIQRDGQINSSGHTVPNIGSPDQSGGSRNKIDMIITKIAHLQPLQQQGHSQQQQLQQSTISHQQALSTKEEKKNVSSFERANRSGTSNIVRSSPSYTPSTPSTHTPGDESPRHN</sequence>